<dbReference type="Proteomes" id="UP001215598">
    <property type="component" value="Unassembled WGS sequence"/>
</dbReference>
<accession>A0AAD7I3X6</accession>
<gene>
    <name evidence="1" type="ORF">B0H16DRAFT_1467454</name>
</gene>
<evidence type="ECO:0000313" key="2">
    <source>
        <dbReference type="Proteomes" id="UP001215598"/>
    </source>
</evidence>
<evidence type="ECO:0000313" key="1">
    <source>
        <dbReference type="EMBL" id="KAJ7734601.1"/>
    </source>
</evidence>
<proteinExistence type="predicted"/>
<protein>
    <submittedName>
        <fullName evidence="1">Uncharacterized protein</fullName>
    </submittedName>
</protein>
<dbReference type="EMBL" id="JARKIB010000131">
    <property type="protein sequence ID" value="KAJ7734601.1"/>
    <property type="molecule type" value="Genomic_DNA"/>
</dbReference>
<reference evidence="1" key="1">
    <citation type="submission" date="2023-03" db="EMBL/GenBank/DDBJ databases">
        <title>Massive genome expansion in bonnet fungi (Mycena s.s.) driven by repeated elements and novel gene families across ecological guilds.</title>
        <authorList>
            <consortium name="Lawrence Berkeley National Laboratory"/>
            <person name="Harder C.B."/>
            <person name="Miyauchi S."/>
            <person name="Viragh M."/>
            <person name="Kuo A."/>
            <person name="Thoen E."/>
            <person name="Andreopoulos B."/>
            <person name="Lu D."/>
            <person name="Skrede I."/>
            <person name="Drula E."/>
            <person name="Henrissat B."/>
            <person name="Morin E."/>
            <person name="Kohler A."/>
            <person name="Barry K."/>
            <person name="LaButti K."/>
            <person name="Morin E."/>
            <person name="Salamov A."/>
            <person name="Lipzen A."/>
            <person name="Mereny Z."/>
            <person name="Hegedus B."/>
            <person name="Baldrian P."/>
            <person name="Stursova M."/>
            <person name="Weitz H."/>
            <person name="Taylor A."/>
            <person name="Grigoriev I.V."/>
            <person name="Nagy L.G."/>
            <person name="Martin F."/>
            <person name="Kauserud H."/>
        </authorList>
    </citation>
    <scope>NUCLEOTIDE SEQUENCE</scope>
    <source>
        <strain evidence="1">CBHHK182m</strain>
    </source>
</reference>
<keyword evidence="2" id="KW-1185">Reference proteome</keyword>
<name>A0AAD7I3X6_9AGAR</name>
<sequence>MVGPYIEAVTGGTAMRPVSPTVPVDSLPREIGRVRVPGYNPIVLCAQTSLGYSLGEFHDPRLPFDVVTIIVEFAADDDSSITTAKFIIMRNAFRLVSKELYLFINSSPRFWSRLVISPRAPLPFLQECVVRSASEKLFVSYHATERSPALCTLYAGLQCSFNDYVVDSAHFLSLDMGRCVELFVETDSPRLLETVLDCLFWTKPTFLRTIQTTYRMASYHHFRLYGIQFFNFSSFPAISAPFRAYTHLTWLGASVSAPTVTFHTDNDAHCEVLHPHGRPLVWDEFMVVLTSSMVVSDLILDCLDYVPTPGRITCSPPLYSLRTLILVFHGNPAMASAVSRFNIPGLDTLKVVFVDPGDVDCLSMCGALLVSTQEFVFDGHCPPNNGIYRLFSMMHRMLCLDFRLVPAVFFYCFVFASRKVSPVQQTNWQACPELKRVLVSGVPLVTVRDLILNREAAGDPALEYLFVENLDDGQDEFLGDWIRSRVELVIV</sequence>
<comment type="caution">
    <text evidence="1">The sequence shown here is derived from an EMBL/GenBank/DDBJ whole genome shotgun (WGS) entry which is preliminary data.</text>
</comment>
<organism evidence="1 2">
    <name type="scientific">Mycena metata</name>
    <dbReference type="NCBI Taxonomy" id="1033252"/>
    <lineage>
        <taxon>Eukaryota</taxon>
        <taxon>Fungi</taxon>
        <taxon>Dikarya</taxon>
        <taxon>Basidiomycota</taxon>
        <taxon>Agaricomycotina</taxon>
        <taxon>Agaricomycetes</taxon>
        <taxon>Agaricomycetidae</taxon>
        <taxon>Agaricales</taxon>
        <taxon>Marasmiineae</taxon>
        <taxon>Mycenaceae</taxon>
        <taxon>Mycena</taxon>
    </lineage>
</organism>
<dbReference type="AlphaFoldDB" id="A0AAD7I3X6"/>